<feature type="transmembrane region" description="Helical" evidence="1">
    <location>
        <begin position="121"/>
        <end position="139"/>
    </location>
</feature>
<name>A0A2T3AB63_9PEZI</name>
<protein>
    <submittedName>
        <fullName evidence="2">Uncharacterized protein</fullName>
    </submittedName>
</protein>
<evidence type="ECO:0000313" key="2">
    <source>
        <dbReference type="EMBL" id="PSR90342.1"/>
    </source>
</evidence>
<dbReference type="EMBL" id="KZ678421">
    <property type="protein sequence ID" value="PSR90342.1"/>
    <property type="molecule type" value="Genomic_DNA"/>
</dbReference>
<organism evidence="2 3">
    <name type="scientific">Coniella lustricola</name>
    <dbReference type="NCBI Taxonomy" id="2025994"/>
    <lineage>
        <taxon>Eukaryota</taxon>
        <taxon>Fungi</taxon>
        <taxon>Dikarya</taxon>
        <taxon>Ascomycota</taxon>
        <taxon>Pezizomycotina</taxon>
        <taxon>Sordariomycetes</taxon>
        <taxon>Sordariomycetidae</taxon>
        <taxon>Diaporthales</taxon>
        <taxon>Schizoparmaceae</taxon>
        <taxon>Coniella</taxon>
    </lineage>
</organism>
<accession>A0A2T3AB63</accession>
<evidence type="ECO:0000256" key="1">
    <source>
        <dbReference type="SAM" id="Phobius"/>
    </source>
</evidence>
<keyword evidence="1" id="KW-0472">Membrane</keyword>
<feature type="transmembrane region" description="Helical" evidence="1">
    <location>
        <begin position="160"/>
        <end position="180"/>
    </location>
</feature>
<sequence>MFPGGIMTCHGYSMYTCHKSREPGSRGGDGTVCGKDSMMPMSWQVTNSCTHVPYREASCEHAKQRAVRLSALPCTKSGTKGSSINRCARAFAHYSRVTAIVTYLYVRFVHSGIHNCCPCQARYLTLLYKAYIYIWIWQISQMQMWEEKKKRWESSDPCEFLCFTIVFFSFVATHLGWEYFRGFMARQMARDSDWASDKVVRGLPMGKSPQRLIPDSGLTFTLVSCILSRRPM</sequence>
<reference evidence="2 3" key="1">
    <citation type="journal article" date="2018" name="Mycol. Prog.">
        <title>Coniella lustricola, a new species from submerged detritus.</title>
        <authorList>
            <person name="Raudabaugh D.B."/>
            <person name="Iturriaga T."/>
            <person name="Carver A."/>
            <person name="Mondo S."/>
            <person name="Pangilinan J."/>
            <person name="Lipzen A."/>
            <person name="He G."/>
            <person name="Amirebrahimi M."/>
            <person name="Grigoriev I.V."/>
            <person name="Miller A.N."/>
        </authorList>
    </citation>
    <scope>NUCLEOTIDE SEQUENCE [LARGE SCALE GENOMIC DNA]</scope>
    <source>
        <strain evidence="2 3">B22-T-1</strain>
    </source>
</reference>
<dbReference type="Proteomes" id="UP000241462">
    <property type="component" value="Unassembled WGS sequence"/>
</dbReference>
<dbReference type="AlphaFoldDB" id="A0A2T3AB63"/>
<keyword evidence="1" id="KW-1133">Transmembrane helix</keyword>
<keyword evidence="1" id="KW-0812">Transmembrane</keyword>
<gene>
    <name evidence="2" type="ORF">BD289DRAFT_222504</name>
</gene>
<dbReference type="InParanoid" id="A0A2T3AB63"/>
<keyword evidence="3" id="KW-1185">Reference proteome</keyword>
<evidence type="ECO:0000313" key="3">
    <source>
        <dbReference type="Proteomes" id="UP000241462"/>
    </source>
</evidence>
<proteinExistence type="predicted"/>